<proteinExistence type="predicted"/>
<dbReference type="AlphaFoldDB" id="A0A0A8ZP38"/>
<sequence>MDTLVYFLRCSFPNLLERIPSCGNLDVKITLRCTR</sequence>
<evidence type="ECO:0000313" key="1">
    <source>
        <dbReference type="EMBL" id="JAD41159.1"/>
    </source>
</evidence>
<reference evidence="1" key="1">
    <citation type="submission" date="2014-09" db="EMBL/GenBank/DDBJ databases">
        <authorList>
            <person name="Magalhaes I.L.F."/>
            <person name="Oliveira U."/>
            <person name="Santos F.R."/>
            <person name="Vidigal T.H.D.A."/>
            <person name="Brescovit A.D."/>
            <person name="Santos A.J."/>
        </authorList>
    </citation>
    <scope>NUCLEOTIDE SEQUENCE</scope>
    <source>
        <tissue evidence="1">Shoot tissue taken approximately 20 cm above the soil surface</tissue>
    </source>
</reference>
<organism evidence="1">
    <name type="scientific">Arundo donax</name>
    <name type="common">Giant reed</name>
    <name type="synonym">Donax arundinaceus</name>
    <dbReference type="NCBI Taxonomy" id="35708"/>
    <lineage>
        <taxon>Eukaryota</taxon>
        <taxon>Viridiplantae</taxon>
        <taxon>Streptophyta</taxon>
        <taxon>Embryophyta</taxon>
        <taxon>Tracheophyta</taxon>
        <taxon>Spermatophyta</taxon>
        <taxon>Magnoliopsida</taxon>
        <taxon>Liliopsida</taxon>
        <taxon>Poales</taxon>
        <taxon>Poaceae</taxon>
        <taxon>PACMAD clade</taxon>
        <taxon>Arundinoideae</taxon>
        <taxon>Arundineae</taxon>
        <taxon>Arundo</taxon>
    </lineage>
</organism>
<protein>
    <submittedName>
        <fullName evidence="1">Uncharacterized protein</fullName>
    </submittedName>
</protein>
<dbReference type="EMBL" id="GBRH01256736">
    <property type="protein sequence ID" value="JAD41159.1"/>
    <property type="molecule type" value="Transcribed_RNA"/>
</dbReference>
<accession>A0A0A8ZP38</accession>
<reference evidence="1" key="2">
    <citation type="journal article" date="2015" name="Data Brief">
        <title>Shoot transcriptome of the giant reed, Arundo donax.</title>
        <authorList>
            <person name="Barrero R.A."/>
            <person name="Guerrero F.D."/>
            <person name="Moolhuijzen P."/>
            <person name="Goolsby J.A."/>
            <person name="Tidwell J."/>
            <person name="Bellgard S.E."/>
            <person name="Bellgard M.I."/>
        </authorList>
    </citation>
    <scope>NUCLEOTIDE SEQUENCE</scope>
    <source>
        <tissue evidence="1">Shoot tissue taken approximately 20 cm above the soil surface</tissue>
    </source>
</reference>
<name>A0A0A8ZP38_ARUDO</name>